<dbReference type="SUPFAM" id="SSF55874">
    <property type="entry name" value="ATPase domain of HSP90 chaperone/DNA topoisomerase II/histidine kinase"/>
    <property type="match status" value="1"/>
</dbReference>
<dbReference type="InterPro" id="IPR036890">
    <property type="entry name" value="HATPase_C_sf"/>
</dbReference>
<evidence type="ECO:0000256" key="9">
    <source>
        <dbReference type="ARBA" id="ARBA00023012"/>
    </source>
</evidence>
<evidence type="ECO:0000259" key="12">
    <source>
        <dbReference type="PROSITE" id="PS50109"/>
    </source>
</evidence>
<dbReference type="CDD" id="cd00075">
    <property type="entry name" value="HATPase"/>
    <property type="match status" value="1"/>
</dbReference>
<keyword evidence="9" id="KW-0902">Two-component regulatory system</keyword>
<evidence type="ECO:0000259" key="13">
    <source>
        <dbReference type="PROSITE" id="PS50885"/>
    </source>
</evidence>
<dbReference type="Gene3D" id="3.30.565.10">
    <property type="entry name" value="Histidine kinase-like ATPase, C-terminal domain"/>
    <property type="match status" value="1"/>
</dbReference>
<dbReference type="PROSITE" id="PS50885">
    <property type="entry name" value="HAMP"/>
    <property type="match status" value="1"/>
</dbReference>
<keyword evidence="6 11" id="KW-0812">Transmembrane</keyword>
<keyword evidence="8 11" id="KW-1133">Transmembrane helix</keyword>
<dbReference type="CDD" id="cd00082">
    <property type="entry name" value="HisKA"/>
    <property type="match status" value="1"/>
</dbReference>
<evidence type="ECO:0000256" key="5">
    <source>
        <dbReference type="ARBA" id="ARBA00022679"/>
    </source>
</evidence>
<keyword evidence="7 14" id="KW-0418">Kinase</keyword>
<dbReference type="InterPro" id="IPR003594">
    <property type="entry name" value="HATPase_dom"/>
</dbReference>
<protein>
    <recommendedName>
        <fullName evidence="3">histidine kinase</fullName>
        <ecNumber evidence="3">2.7.13.3</ecNumber>
    </recommendedName>
</protein>
<evidence type="ECO:0000256" key="6">
    <source>
        <dbReference type="ARBA" id="ARBA00022692"/>
    </source>
</evidence>
<name>A0A4Q7NRH9_9ACTN</name>
<evidence type="ECO:0000256" key="3">
    <source>
        <dbReference type="ARBA" id="ARBA00012438"/>
    </source>
</evidence>
<dbReference type="Gene3D" id="1.10.287.130">
    <property type="match status" value="1"/>
</dbReference>
<evidence type="ECO:0000313" key="15">
    <source>
        <dbReference type="Proteomes" id="UP000293638"/>
    </source>
</evidence>
<dbReference type="InterPro" id="IPR036097">
    <property type="entry name" value="HisK_dim/P_sf"/>
</dbReference>
<dbReference type="Pfam" id="PF00672">
    <property type="entry name" value="HAMP"/>
    <property type="match status" value="1"/>
</dbReference>
<evidence type="ECO:0000256" key="2">
    <source>
        <dbReference type="ARBA" id="ARBA00004236"/>
    </source>
</evidence>
<dbReference type="InterPro" id="IPR050428">
    <property type="entry name" value="TCS_sensor_his_kinase"/>
</dbReference>
<dbReference type="Pfam" id="PF02518">
    <property type="entry name" value="HATPase_c"/>
    <property type="match status" value="1"/>
</dbReference>
<evidence type="ECO:0000256" key="1">
    <source>
        <dbReference type="ARBA" id="ARBA00000085"/>
    </source>
</evidence>
<organism evidence="14 15">
    <name type="scientific">Motilibacter rhizosphaerae</name>
    <dbReference type="NCBI Taxonomy" id="598652"/>
    <lineage>
        <taxon>Bacteria</taxon>
        <taxon>Bacillati</taxon>
        <taxon>Actinomycetota</taxon>
        <taxon>Actinomycetes</taxon>
        <taxon>Motilibacterales</taxon>
        <taxon>Motilibacteraceae</taxon>
        <taxon>Motilibacter</taxon>
    </lineage>
</organism>
<keyword evidence="15" id="KW-1185">Reference proteome</keyword>
<dbReference type="InterPro" id="IPR003660">
    <property type="entry name" value="HAMP_dom"/>
</dbReference>
<dbReference type="OrthoDB" id="9786919at2"/>
<dbReference type="PANTHER" id="PTHR45436:SF5">
    <property type="entry name" value="SENSOR HISTIDINE KINASE TRCS"/>
    <property type="match status" value="1"/>
</dbReference>
<dbReference type="GO" id="GO:0000155">
    <property type="term" value="F:phosphorelay sensor kinase activity"/>
    <property type="evidence" value="ECO:0007669"/>
    <property type="project" value="InterPro"/>
</dbReference>
<dbReference type="SMART" id="SM00388">
    <property type="entry name" value="HisKA"/>
    <property type="match status" value="1"/>
</dbReference>
<dbReference type="SMART" id="SM00387">
    <property type="entry name" value="HATPase_c"/>
    <property type="match status" value="1"/>
</dbReference>
<reference evidence="14 15" key="1">
    <citation type="submission" date="2019-02" db="EMBL/GenBank/DDBJ databases">
        <title>Genomic Encyclopedia of Type Strains, Phase IV (KMG-IV): sequencing the most valuable type-strain genomes for metagenomic binning, comparative biology and taxonomic classification.</title>
        <authorList>
            <person name="Goeker M."/>
        </authorList>
    </citation>
    <scope>NUCLEOTIDE SEQUENCE [LARGE SCALE GENOMIC DNA]</scope>
    <source>
        <strain evidence="14 15">DSM 45622</strain>
    </source>
</reference>
<dbReference type="FunFam" id="3.30.565.10:FF:000006">
    <property type="entry name" value="Sensor histidine kinase WalK"/>
    <property type="match status" value="1"/>
</dbReference>
<feature type="domain" description="Histidine kinase" evidence="12">
    <location>
        <begin position="179"/>
        <end position="397"/>
    </location>
</feature>
<feature type="transmembrane region" description="Helical" evidence="11">
    <location>
        <begin position="97"/>
        <end position="116"/>
    </location>
</feature>
<evidence type="ECO:0000256" key="11">
    <source>
        <dbReference type="SAM" id="Phobius"/>
    </source>
</evidence>
<comment type="catalytic activity">
    <reaction evidence="1">
        <text>ATP + protein L-histidine = ADP + protein N-phospho-L-histidine.</text>
        <dbReference type="EC" id="2.7.13.3"/>
    </reaction>
</comment>
<sequence length="423" mass="45405">MNHLWGGLSRYGPQWAQTIRFRLTVTYSAILFGLGGFAVGVIYVAVRERLLSRSSSKAAPALMIRLDDGELHPLDILTRAQFRHAVNAQTLDTLRQYSLTALLALLVASLVIGWWLSGRLLAPVARITAEARVITATDLSRRIRLDGPDDELKRLSDTIDAMLDRLDEAFTAQRQMMDDASHELRNPLAIIRANVDAVLARPDVSAEDRARAAAVVDRAADRMARLVDDLLATSRRAAPAFVEGDLDLAALGREALEEQAVVAEAAGVSLTAALSDGVPVVGDRDALRRAVGNLLSNAVRFSPAGSDVLLAGGRQGPWAWLAVRDRGPGIDPQDHRRIFDRFSRVVARRARHDGHAGHAGLGLAIVRQIVESHGGAVAVHSVPGEGSTFVLWLPVRDAAGASGALPAPTAVDPLEVRTPAASR</sequence>
<accession>A0A4Q7NRH9</accession>
<dbReference type="AlphaFoldDB" id="A0A4Q7NRH9"/>
<dbReference type="InterPro" id="IPR003661">
    <property type="entry name" value="HisK_dim/P_dom"/>
</dbReference>
<dbReference type="PROSITE" id="PS50109">
    <property type="entry name" value="HIS_KIN"/>
    <property type="match status" value="1"/>
</dbReference>
<dbReference type="GO" id="GO:0005886">
    <property type="term" value="C:plasma membrane"/>
    <property type="evidence" value="ECO:0007669"/>
    <property type="project" value="UniProtKB-SubCell"/>
</dbReference>
<dbReference type="Gene3D" id="6.10.340.10">
    <property type="match status" value="1"/>
</dbReference>
<dbReference type="SUPFAM" id="SSF158472">
    <property type="entry name" value="HAMP domain-like"/>
    <property type="match status" value="1"/>
</dbReference>
<evidence type="ECO:0000313" key="14">
    <source>
        <dbReference type="EMBL" id="RZS89676.1"/>
    </source>
</evidence>
<dbReference type="PANTHER" id="PTHR45436">
    <property type="entry name" value="SENSOR HISTIDINE KINASE YKOH"/>
    <property type="match status" value="1"/>
</dbReference>
<dbReference type="SUPFAM" id="SSF47384">
    <property type="entry name" value="Homodimeric domain of signal transducing histidine kinase"/>
    <property type="match status" value="1"/>
</dbReference>
<dbReference type="RefSeq" id="WP_130492248.1">
    <property type="nucleotide sequence ID" value="NZ_SGXD01000002.1"/>
</dbReference>
<dbReference type="Proteomes" id="UP000293638">
    <property type="component" value="Unassembled WGS sequence"/>
</dbReference>
<keyword evidence="5" id="KW-0808">Transferase</keyword>
<comment type="caution">
    <text evidence="14">The sequence shown here is derived from an EMBL/GenBank/DDBJ whole genome shotgun (WGS) entry which is preliminary data.</text>
</comment>
<gene>
    <name evidence="14" type="ORF">EV189_1447</name>
</gene>
<keyword evidence="10 11" id="KW-0472">Membrane</keyword>
<comment type="subcellular location">
    <subcellularLocation>
        <location evidence="2">Cell membrane</location>
    </subcellularLocation>
</comment>
<proteinExistence type="predicted"/>
<evidence type="ECO:0000256" key="7">
    <source>
        <dbReference type="ARBA" id="ARBA00022777"/>
    </source>
</evidence>
<feature type="transmembrane region" description="Helical" evidence="11">
    <location>
        <begin position="25"/>
        <end position="46"/>
    </location>
</feature>
<dbReference type="InterPro" id="IPR005467">
    <property type="entry name" value="His_kinase_dom"/>
</dbReference>
<dbReference type="SMART" id="SM00304">
    <property type="entry name" value="HAMP"/>
    <property type="match status" value="1"/>
</dbReference>
<feature type="domain" description="HAMP" evidence="13">
    <location>
        <begin position="118"/>
        <end position="171"/>
    </location>
</feature>
<dbReference type="CDD" id="cd06225">
    <property type="entry name" value="HAMP"/>
    <property type="match status" value="1"/>
</dbReference>
<dbReference type="InterPro" id="IPR004358">
    <property type="entry name" value="Sig_transdc_His_kin-like_C"/>
</dbReference>
<dbReference type="EC" id="2.7.13.3" evidence="3"/>
<keyword evidence="4" id="KW-0597">Phosphoprotein</keyword>
<dbReference type="Pfam" id="PF00512">
    <property type="entry name" value="HisKA"/>
    <property type="match status" value="1"/>
</dbReference>
<dbReference type="PRINTS" id="PR00344">
    <property type="entry name" value="BCTRLSENSOR"/>
</dbReference>
<evidence type="ECO:0000256" key="4">
    <source>
        <dbReference type="ARBA" id="ARBA00022553"/>
    </source>
</evidence>
<dbReference type="EMBL" id="SGXD01000002">
    <property type="protein sequence ID" value="RZS89676.1"/>
    <property type="molecule type" value="Genomic_DNA"/>
</dbReference>
<evidence type="ECO:0000256" key="10">
    <source>
        <dbReference type="ARBA" id="ARBA00023136"/>
    </source>
</evidence>
<evidence type="ECO:0000256" key="8">
    <source>
        <dbReference type="ARBA" id="ARBA00022989"/>
    </source>
</evidence>